<organism evidence="1 2">
    <name type="scientific">Barnesiella intestinihominis YIT 11860</name>
    <dbReference type="NCBI Taxonomy" id="742726"/>
    <lineage>
        <taxon>Bacteria</taxon>
        <taxon>Pseudomonadati</taxon>
        <taxon>Bacteroidota</taxon>
        <taxon>Bacteroidia</taxon>
        <taxon>Bacteroidales</taxon>
        <taxon>Barnesiellaceae</taxon>
        <taxon>Barnesiella</taxon>
    </lineage>
</organism>
<proteinExistence type="predicted"/>
<dbReference type="AlphaFoldDB" id="K0XAH4"/>
<dbReference type="HOGENOM" id="CLU_2491535_0_0_10"/>
<evidence type="ECO:0000313" key="1">
    <source>
        <dbReference type="EMBL" id="EJZ64799.1"/>
    </source>
</evidence>
<protein>
    <recommendedName>
        <fullName evidence="3">WG repeat-containing protein</fullName>
    </recommendedName>
</protein>
<evidence type="ECO:0008006" key="3">
    <source>
        <dbReference type="Google" id="ProtNLM"/>
    </source>
</evidence>
<evidence type="ECO:0000313" key="2">
    <source>
        <dbReference type="Proteomes" id="UP000006044"/>
    </source>
</evidence>
<dbReference type="STRING" id="742726.HMPREF9448_01282"/>
<dbReference type="Proteomes" id="UP000006044">
    <property type="component" value="Unassembled WGS sequence"/>
</dbReference>
<dbReference type="eggNOG" id="ENOG5030JY0">
    <property type="taxonomic scope" value="Bacteria"/>
</dbReference>
<dbReference type="GeneID" id="77848563"/>
<dbReference type="RefSeq" id="WP_008861747.1">
    <property type="nucleotide sequence ID" value="NZ_CAXSNY010000001.1"/>
</dbReference>
<accession>K0XAH4</accession>
<sequence>MRILKPFMLLAVIGVLYSCAAVPLQTYRNGYIMDKNNVVVGYYSNGHVLDLEKNIIGYYANGYIYDTRHEVIGNYVNGYIKNLKLK</sequence>
<comment type="caution">
    <text evidence="1">The sequence shown here is derived from an EMBL/GenBank/DDBJ whole genome shotgun (WGS) entry which is preliminary data.</text>
</comment>
<keyword evidence="2" id="KW-1185">Reference proteome</keyword>
<reference evidence="1 2" key="1">
    <citation type="submission" date="2012-08" db="EMBL/GenBank/DDBJ databases">
        <title>The Genome Sequence of Barnesiella intestinihominis YIT 11860.</title>
        <authorList>
            <consortium name="The Broad Institute Genome Sequencing Platform"/>
            <person name="Earl A."/>
            <person name="Ward D."/>
            <person name="Feldgarden M."/>
            <person name="Gevers D."/>
            <person name="Morotomi M."/>
            <person name="Walker B."/>
            <person name="Young S.K."/>
            <person name="Zeng Q."/>
            <person name="Gargeya S."/>
            <person name="Fitzgerald M."/>
            <person name="Haas B."/>
            <person name="Abouelleil A."/>
            <person name="Alvarado L."/>
            <person name="Arachchi H.M."/>
            <person name="Berlin A.M."/>
            <person name="Chapman S.B."/>
            <person name="Goldberg J."/>
            <person name="Griggs A."/>
            <person name="Gujja S."/>
            <person name="Hansen M."/>
            <person name="Howarth C."/>
            <person name="Imamovic A."/>
            <person name="Larimer J."/>
            <person name="McCowen C."/>
            <person name="Montmayeur A."/>
            <person name="Murphy C."/>
            <person name="Neiman D."/>
            <person name="Pearson M."/>
            <person name="Priest M."/>
            <person name="Roberts A."/>
            <person name="Saif S."/>
            <person name="Shea T."/>
            <person name="Sisk P."/>
            <person name="Sykes S."/>
            <person name="Wortman J."/>
            <person name="Nusbaum C."/>
            <person name="Birren B."/>
        </authorList>
    </citation>
    <scope>NUCLEOTIDE SEQUENCE [LARGE SCALE GENOMIC DNA]</scope>
    <source>
        <strain evidence="1 2">YIT 11860</strain>
    </source>
</reference>
<dbReference type="OrthoDB" id="1094421at2"/>
<gene>
    <name evidence="1" type="ORF">HMPREF9448_01282</name>
</gene>
<dbReference type="PROSITE" id="PS51257">
    <property type="entry name" value="PROKAR_LIPOPROTEIN"/>
    <property type="match status" value="1"/>
</dbReference>
<name>K0XAH4_9BACT</name>
<dbReference type="EMBL" id="ADLE01000008">
    <property type="protein sequence ID" value="EJZ64799.1"/>
    <property type="molecule type" value="Genomic_DNA"/>
</dbReference>